<accession>A0A9P7FXD6</accession>
<evidence type="ECO:0000256" key="2">
    <source>
        <dbReference type="ARBA" id="ARBA00012251"/>
    </source>
</evidence>
<keyword evidence="12" id="KW-1185">Reference proteome</keyword>
<evidence type="ECO:0000256" key="3">
    <source>
        <dbReference type="ARBA" id="ARBA00022679"/>
    </source>
</evidence>
<dbReference type="CDD" id="cd22584">
    <property type="entry name" value="Rcat_RBR_unk"/>
    <property type="match status" value="1"/>
</dbReference>
<gene>
    <name evidence="11" type="ORF">H0H81_009610</name>
</gene>
<dbReference type="InterPro" id="IPR031127">
    <property type="entry name" value="E3_UB_ligase_RBR"/>
</dbReference>
<reference evidence="11" key="2">
    <citation type="submission" date="2021-10" db="EMBL/GenBank/DDBJ databases">
        <title>Phylogenomics reveals ancestral predisposition of the termite-cultivated fungus Termitomyces towards a domesticated lifestyle.</title>
        <authorList>
            <person name="Auxier B."/>
            <person name="Grum-Grzhimaylo A."/>
            <person name="Cardenas M.E."/>
            <person name="Lodge J.D."/>
            <person name="Laessoe T."/>
            <person name="Pedersen O."/>
            <person name="Smith M.E."/>
            <person name="Kuyper T.W."/>
            <person name="Franco-Molano E.A."/>
            <person name="Baroni T.J."/>
            <person name="Aanen D.K."/>
        </authorList>
    </citation>
    <scope>NUCLEOTIDE SEQUENCE</scope>
    <source>
        <strain evidence="11">D49</strain>
    </source>
</reference>
<keyword evidence="6" id="KW-0863">Zinc-finger</keyword>
<evidence type="ECO:0000256" key="6">
    <source>
        <dbReference type="ARBA" id="ARBA00022771"/>
    </source>
</evidence>
<dbReference type="Proteomes" id="UP000717328">
    <property type="component" value="Unassembled WGS sequence"/>
</dbReference>
<evidence type="ECO:0000256" key="7">
    <source>
        <dbReference type="ARBA" id="ARBA00022786"/>
    </source>
</evidence>
<dbReference type="Pfam" id="PF01485">
    <property type="entry name" value="IBR"/>
    <property type="match status" value="1"/>
</dbReference>
<dbReference type="GO" id="GO:0008270">
    <property type="term" value="F:zinc ion binding"/>
    <property type="evidence" value="ECO:0007669"/>
    <property type="project" value="UniProtKB-KW"/>
</dbReference>
<evidence type="ECO:0000313" key="12">
    <source>
        <dbReference type="Proteomes" id="UP000717328"/>
    </source>
</evidence>
<feature type="domain" description="RING-type" evidence="10">
    <location>
        <begin position="247"/>
        <end position="435"/>
    </location>
</feature>
<evidence type="ECO:0000259" key="10">
    <source>
        <dbReference type="PROSITE" id="PS51873"/>
    </source>
</evidence>
<dbReference type="Gene3D" id="1.20.120.1750">
    <property type="match status" value="1"/>
</dbReference>
<keyword evidence="7" id="KW-0833">Ubl conjugation pathway</keyword>
<organism evidence="11 12">
    <name type="scientific">Sphagnurus paluster</name>
    <dbReference type="NCBI Taxonomy" id="117069"/>
    <lineage>
        <taxon>Eukaryota</taxon>
        <taxon>Fungi</taxon>
        <taxon>Dikarya</taxon>
        <taxon>Basidiomycota</taxon>
        <taxon>Agaricomycotina</taxon>
        <taxon>Agaricomycetes</taxon>
        <taxon>Agaricomycetidae</taxon>
        <taxon>Agaricales</taxon>
        <taxon>Tricholomatineae</taxon>
        <taxon>Lyophyllaceae</taxon>
        <taxon>Sphagnurus</taxon>
    </lineage>
</organism>
<name>A0A9P7FXD6_9AGAR</name>
<dbReference type="CDD" id="cd20335">
    <property type="entry name" value="BRcat_RBR"/>
    <property type="match status" value="1"/>
</dbReference>
<evidence type="ECO:0000313" key="11">
    <source>
        <dbReference type="EMBL" id="KAG5638839.1"/>
    </source>
</evidence>
<dbReference type="GO" id="GO:0016567">
    <property type="term" value="P:protein ubiquitination"/>
    <property type="evidence" value="ECO:0007669"/>
    <property type="project" value="InterPro"/>
</dbReference>
<dbReference type="PANTHER" id="PTHR11685">
    <property type="entry name" value="RBR FAMILY RING FINGER AND IBR DOMAIN-CONTAINING"/>
    <property type="match status" value="1"/>
</dbReference>
<protein>
    <recommendedName>
        <fullName evidence="2">RBR-type E3 ubiquitin transferase</fullName>
        <ecNumber evidence="2">2.3.2.31</ecNumber>
    </recommendedName>
</protein>
<dbReference type="InterPro" id="IPR017907">
    <property type="entry name" value="Znf_RING_CS"/>
</dbReference>
<dbReference type="SMART" id="SM00647">
    <property type="entry name" value="IBR"/>
    <property type="match status" value="1"/>
</dbReference>
<dbReference type="AlphaFoldDB" id="A0A9P7FXD6"/>
<dbReference type="InterPro" id="IPR002867">
    <property type="entry name" value="IBR_dom"/>
</dbReference>
<dbReference type="PROSITE" id="PS00518">
    <property type="entry name" value="ZF_RING_1"/>
    <property type="match status" value="1"/>
</dbReference>
<evidence type="ECO:0000256" key="9">
    <source>
        <dbReference type="SAM" id="MobiDB-lite"/>
    </source>
</evidence>
<dbReference type="SUPFAM" id="SSF57850">
    <property type="entry name" value="RING/U-box"/>
    <property type="match status" value="2"/>
</dbReference>
<dbReference type="InterPro" id="IPR044066">
    <property type="entry name" value="TRIAD_supradom"/>
</dbReference>
<comment type="caution">
    <text evidence="11">The sequence shown here is derived from an EMBL/GenBank/DDBJ whole genome shotgun (WGS) entry which is preliminary data.</text>
</comment>
<keyword evidence="5" id="KW-0677">Repeat</keyword>
<evidence type="ECO:0000256" key="1">
    <source>
        <dbReference type="ARBA" id="ARBA00001798"/>
    </source>
</evidence>
<comment type="catalytic activity">
    <reaction evidence="1">
        <text>[E2 ubiquitin-conjugating enzyme]-S-ubiquitinyl-L-cysteine + [acceptor protein]-L-lysine = [E2 ubiquitin-conjugating enzyme]-L-cysteine + [acceptor protein]-N(6)-ubiquitinyl-L-lysine.</text>
        <dbReference type="EC" id="2.3.2.31"/>
    </reaction>
</comment>
<sequence length="435" mass="47800">MADSSIAVGRMVVDRDHADLTRSLLDVQHTLADFGSSRYQSKGKGRAAPTEDVELLSDEEYAIKAQEQILQDALRVIEDFRFAKSLSQEKVRSVSLFDEKSLDHLLLLKKLEDECAAEQENGDPTLDPMDDIDDIYADSDPGYPDTGHNSADTDDEDLVVGEYYTYFKQAAAEHRQVLMNISVDAGLPGPSNVLGSGSKTKTLDARLALLEEEYDSDSDSVLDEPMPSPPTPDRDLREVFGEQFGFPTVYCLPCGDLIVGEPTLNAPCGHDYCVDCVQDIVSNATKDESSFPPRCCQKALSPEAFAPFLTRKIQAEYDSKRLEFSTPAPKRIFCPTSTCSAFLGSSQGAGKTLTCTKCAVVVCTACKLHEHPGETCSENTFTAGVKKLAKEKRWQTCPDCHELVEKTVGCNHIVCRCKANFCYGCGKKMGQCKCR</sequence>
<evidence type="ECO:0000256" key="4">
    <source>
        <dbReference type="ARBA" id="ARBA00022723"/>
    </source>
</evidence>
<evidence type="ECO:0000256" key="8">
    <source>
        <dbReference type="ARBA" id="ARBA00022833"/>
    </source>
</evidence>
<keyword evidence="4" id="KW-0479">Metal-binding</keyword>
<dbReference type="OrthoDB" id="9977870at2759"/>
<feature type="compositionally biased region" description="Acidic residues" evidence="9">
    <location>
        <begin position="128"/>
        <end position="137"/>
    </location>
</feature>
<reference evidence="11" key="1">
    <citation type="submission" date="2021-02" db="EMBL/GenBank/DDBJ databases">
        <authorList>
            <person name="Nieuwenhuis M."/>
            <person name="Van De Peppel L.J.J."/>
        </authorList>
    </citation>
    <scope>NUCLEOTIDE SEQUENCE</scope>
    <source>
        <strain evidence="11">D49</strain>
    </source>
</reference>
<dbReference type="GO" id="GO:0061630">
    <property type="term" value="F:ubiquitin protein ligase activity"/>
    <property type="evidence" value="ECO:0007669"/>
    <property type="project" value="UniProtKB-EC"/>
</dbReference>
<evidence type="ECO:0000256" key="5">
    <source>
        <dbReference type="ARBA" id="ARBA00022737"/>
    </source>
</evidence>
<dbReference type="PROSITE" id="PS51873">
    <property type="entry name" value="TRIAD"/>
    <property type="match status" value="1"/>
</dbReference>
<keyword evidence="3" id="KW-0808">Transferase</keyword>
<keyword evidence="8" id="KW-0862">Zinc</keyword>
<feature type="region of interest" description="Disordered" evidence="9">
    <location>
        <begin position="118"/>
        <end position="154"/>
    </location>
</feature>
<proteinExistence type="predicted"/>
<dbReference type="EMBL" id="JABCKI010005742">
    <property type="protein sequence ID" value="KAG5638839.1"/>
    <property type="molecule type" value="Genomic_DNA"/>
</dbReference>
<dbReference type="EC" id="2.3.2.31" evidence="2"/>